<dbReference type="EMBL" id="JACXYU010000007">
    <property type="protein sequence ID" value="MBD3932851.1"/>
    <property type="molecule type" value="Genomic_DNA"/>
</dbReference>
<evidence type="ECO:0000256" key="1">
    <source>
        <dbReference type="ARBA" id="ARBA00004651"/>
    </source>
</evidence>
<dbReference type="GO" id="GO:0009103">
    <property type="term" value="P:lipopolysaccharide biosynthetic process"/>
    <property type="evidence" value="ECO:0007669"/>
    <property type="project" value="UniProtKB-ARBA"/>
</dbReference>
<accession>A0A927IE11</accession>
<feature type="transmembrane region" description="Helical" evidence="8">
    <location>
        <begin position="162"/>
        <end position="183"/>
    </location>
</feature>
<feature type="transmembrane region" description="Helical" evidence="8">
    <location>
        <begin position="269"/>
        <end position="291"/>
    </location>
</feature>
<feature type="transmembrane region" description="Helical" evidence="8">
    <location>
        <begin position="203"/>
        <end position="225"/>
    </location>
</feature>
<comment type="subcellular location">
    <subcellularLocation>
        <location evidence="1">Cell membrane</location>
        <topology evidence="1">Multi-pass membrane protein</topology>
    </subcellularLocation>
</comment>
<keyword evidence="3" id="KW-0328">Glycosyltransferase</keyword>
<dbReference type="PANTHER" id="PTHR33908:SF3">
    <property type="entry name" value="UNDECAPRENYL PHOSPHATE-ALPHA-4-AMINO-4-DEOXY-L-ARABINOSE ARABINOSYL TRANSFERASE"/>
    <property type="match status" value="1"/>
</dbReference>
<dbReference type="InterPro" id="IPR038731">
    <property type="entry name" value="RgtA/B/C-like"/>
</dbReference>
<evidence type="ECO:0000256" key="2">
    <source>
        <dbReference type="ARBA" id="ARBA00022475"/>
    </source>
</evidence>
<proteinExistence type="predicted"/>
<sequence>MPPAPRRDRRWLTLVLPALLSLGLGAWGTRRGGSMWRDEAVTESVAHRSLSELWLLVQDIDAVHALHYLMVHGWFALWDGGTVALRAPSVLATAVATVGVAAVAGRLVSPRAGFLAGMAYASTPMVQDYALEGRSYALVAACVVWSSWFFVRAVQGGHPGFWGGYAIVATLGCWLNLFAVLAVVAHGVTLRLTRVSSVIQRRFLLSVFCVGAGSAPLGLLAVGQAEAQLGWLSRPGLVEWAGFIAVASVGILLSTVKPTARGSLALRDVALPLLVVPTGLLMLISMIKPYYVDRYVMYSMAGLALLVGAAGDRALHSDGLRKYHRRPLHSWAAVAAIPAVVIAFLAPWHATIRSPEARKDNVLAISEVVNEIAQPGDAVLLMPARRRDWVLHDPVLYGRLNDIALAQSPAASGTLRGVEYPGDQIRRRILAEDRVIALTDPAGQPLDQTSQEKIKRETLQSHFTVCQRVMVHGAEVRLWARDCAGIEIDRG</sequence>
<protein>
    <submittedName>
        <fullName evidence="10">Glycosyltransferase family 39 protein</fullName>
    </submittedName>
</protein>
<evidence type="ECO:0000256" key="3">
    <source>
        <dbReference type="ARBA" id="ARBA00022676"/>
    </source>
</evidence>
<evidence type="ECO:0000256" key="5">
    <source>
        <dbReference type="ARBA" id="ARBA00022692"/>
    </source>
</evidence>
<keyword evidence="4" id="KW-0808">Transferase</keyword>
<keyword evidence="2" id="KW-1003">Cell membrane</keyword>
<keyword evidence="6 8" id="KW-1133">Transmembrane helix</keyword>
<keyword evidence="5 8" id="KW-0812">Transmembrane</keyword>
<dbReference type="AlphaFoldDB" id="A0A927IE11"/>
<feature type="transmembrane region" description="Helical" evidence="8">
    <location>
        <begin position="297"/>
        <end position="316"/>
    </location>
</feature>
<reference evidence="10" key="1">
    <citation type="submission" date="2020-09" db="EMBL/GenBank/DDBJ databases">
        <title>Secondary metabolite and genome analysis of marine Streptomyces chumphonensis KK1-2T.</title>
        <authorList>
            <person name="Phongsopitanun W."/>
            <person name="Kanchanasin P."/>
            <person name="Pittayakhajonwut P."/>
            <person name="Suwanborirux K."/>
            <person name="Tanasupawat S."/>
        </authorList>
    </citation>
    <scope>NUCLEOTIDE SEQUENCE</scope>
    <source>
        <strain evidence="10">KK1-2</strain>
    </source>
</reference>
<evidence type="ECO:0000256" key="6">
    <source>
        <dbReference type="ARBA" id="ARBA00022989"/>
    </source>
</evidence>
<evidence type="ECO:0000256" key="8">
    <source>
        <dbReference type="SAM" id="Phobius"/>
    </source>
</evidence>
<dbReference type="GO" id="GO:0010041">
    <property type="term" value="P:response to iron(III) ion"/>
    <property type="evidence" value="ECO:0007669"/>
    <property type="project" value="TreeGrafter"/>
</dbReference>
<feature type="transmembrane region" description="Helical" evidence="8">
    <location>
        <begin position="328"/>
        <end position="348"/>
    </location>
</feature>
<comment type="caution">
    <text evidence="10">The sequence shown here is derived from an EMBL/GenBank/DDBJ whole genome shotgun (WGS) entry which is preliminary data.</text>
</comment>
<gene>
    <name evidence="10" type="ORF">IF129_14980</name>
</gene>
<keyword evidence="7 8" id="KW-0472">Membrane</keyword>
<dbReference type="GO" id="GO:0005886">
    <property type="term" value="C:plasma membrane"/>
    <property type="evidence" value="ECO:0007669"/>
    <property type="project" value="UniProtKB-SubCell"/>
</dbReference>
<evidence type="ECO:0000313" key="11">
    <source>
        <dbReference type="Proteomes" id="UP000632289"/>
    </source>
</evidence>
<evidence type="ECO:0000259" key="9">
    <source>
        <dbReference type="Pfam" id="PF13231"/>
    </source>
</evidence>
<keyword evidence="11" id="KW-1185">Reference proteome</keyword>
<feature type="transmembrane region" description="Helical" evidence="8">
    <location>
        <begin position="129"/>
        <end position="150"/>
    </location>
</feature>
<evidence type="ECO:0000256" key="4">
    <source>
        <dbReference type="ARBA" id="ARBA00022679"/>
    </source>
</evidence>
<feature type="domain" description="Glycosyltransferase RgtA/B/C/D-like" evidence="9">
    <location>
        <begin position="70"/>
        <end position="190"/>
    </location>
</feature>
<feature type="transmembrane region" description="Helical" evidence="8">
    <location>
        <begin position="237"/>
        <end position="257"/>
    </location>
</feature>
<dbReference type="PANTHER" id="PTHR33908">
    <property type="entry name" value="MANNOSYLTRANSFERASE YKCB-RELATED"/>
    <property type="match status" value="1"/>
</dbReference>
<name>A0A927IE11_9ACTN</name>
<organism evidence="10 11">
    <name type="scientific">Streptomyces chumphonensis</name>
    <dbReference type="NCBI Taxonomy" id="1214925"/>
    <lineage>
        <taxon>Bacteria</taxon>
        <taxon>Bacillati</taxon>
        <taxon>Actinomycetota</taxon>
        <taxon>Actinomycetes</taxon>
        <taxon>Kitasatosporales</taxon>
        <taxon>Streptomycetaceae</taxon>
        <taxon>Streptomyces</taxon>
    </lineage>
</organism>
<dbReference type="Proteomes" id="UP000632289">
    <property type="component" value="Unassembled WGS sequence"/>
</dbReference>
<dbReference type="InterPro" id="IPR050297">
    <property type="entry name" value="LipidA_mod_glycosyltrf_83"/>
</dbReference>
<dbReference type="GO" id="GO:0016763">
    <property type="term" value="F:pentosyltransferase activity"/>
    <property type="evidence" value="ECO:0007669"/>
    <property type="project" value="TreeGrafter"/>
</dbReference>
<feature type="transmembrane region" description="Helical" evidence="8">
    <location>
        <begin position="87"/>
        <end position="108"/>
    </location>
</feature>
<dbReference type="Pfam" id="PF13231">
    <property type="entry name" value="PMT_2"/>
    <property type="match status" value="1"/>
</dbReference>
<evidence type="ECO:0000313" key="10">
    <source>
        <dbReference type="EMBL" id="MBD3932851.1"/>
    </source>
</evidence>
<evidence type="ECO:0000256" key="7">
    <source>
        <dbReference type="ARBA" id="ARBA00023136"/>
    </source>
</evidence>